<keyword evidence="3" id="KW-1133">Transmembrane helix</keyword>
<name>A0A6L6JG05_9RHOB</name>
<dbReference type="Pfam" id="PF13704">
    <property type="entry name" value="Glyco_tranf_2_4"/>
    <property type="match status" value="1"/>
</dbReference>
<dbReference type="EMBL" id="WMIE01000033">
    <property type="protein sequence ID" value="MTH80215.1"/>
    <property type="molecule type" value="Genomic_DNA"/>
</dbReference>
<keyword evidence="2" id="KW-0812">Transmembrane</keyword>
<keyword evidence="3" id="KW-0472">Membrane</keyword>
<comment type="caution">
    <text evidence="4">The sequence shown here is derived from an EMBL/GenBank/DDBJ whole genome shotgun (WGS) entry which is preliminary data.</text>
</comment>
<evidence type="ECO:0000313" key="4">
    <source>
        <dbReference type="EMBL" id="MTH80215.1"/>
    </source>
</evidence>
<evidence type="ECO:0000256" key="2">
    <source>
        <dbReference type="ARBA" id="ARBA00022692"/>
    </source>
</evidence>
<evidence type="ECO:0000256" key="3">
    <source>
        <dbReference type="ARBA" id="ARBA00022989"/>
    </source>
</evidence>
<sequence>MTAEIARIGSLWIDGPLSWLERASIASFVELGHEYSLYTYGDVPNLPEGAVLRDAREVWDNDDIIIHAKAKSPAIHADVFRALMVRDKGLVWADTDIIALKPFPADLTWFFGWERSDRPVLGNAIMGFPQGSKTIIELADFLTSDYPVPPWFNSKGRAAMTEKMEQGEKLDLGSLPWGTTGPAALTHFAKATGELGHAQPQSVFFPISFPQRKRLTDPKQYGTTKDEIESAGSLCVHLYSRWLRKYTRGNPGTFPAPKSWLGSHLAERGLIDYSSVPLKEPKKKGKREPIPPIDADKFWSDHKKRTNKIPDGGNKSRHGRTLCITMAKDEGPYVLEWVAYHHLKGFTDILVYTNDCTDGTDEMLDALATIGLVTRMENGPLGTMPPQSRALKRAQKHPLFDDADWVMVMDFDEFLTIRTGDGKIDDLIDVVEQRKAGAMPITWRFFGSGRQPQYTPEPVTTRLNRAANDGFAEGFGVKTLFRKEDYLRLAIHRPRFVRRANLDGKLRLNWINGSGEPIDGEVMSWRQTRQSAGYKLAQVNHYGVKSGEEFLMRRLRGDVLNNHGKYDAAYFERFDRNEIQDPQPEADSEELAKFCAKLMRRKAIREAAELIDTRYNAKLETLRNSQGYEEQMRALGFSTEQSK</sequence>
<dbReference type="PANTHER" id="PTHR21461">
    <property type="entry name" value="GLYCOSYLTRANSFERASE FAMILY 92 PROTEIN"/>
    <property type="match status" value="1"/>
</dbReference>
<evidence type="ECO:0000256" key="1">
    <source>
        <dbReference type="ARBA" id="ARBA00004167"/>
    </source>
</evidence>
<proteinExistence type="predicted"/>
<gene>
    <name evidence="4" type="ORF">GL286_21190</name>
</gene>
<dbReference type="GO" id="GO:0016757">
    <property type="term" value="F:glycosyltransferase activity"/>
    <property type="evidence" value="ECO:0007669"/>
    <property type="project" value="TreeGrafter"/>
</dbReference>
<evidence type="ECO:0000313" key="5">
    <source>
        <dbReference type="Proteomes" id="UP000478183"/>
    </source>
</evidence>
<dbReference type="Proteomes" id="UP000478183">
    <property type="component" value="Unassembled WGS sequence"/>
</dbReference>
<accession>A0A6L6JG05</accession>
<dbReference type="Gene3D" id="3.90.550.20">
    <property type="match status" value="1"/>
</dbReference>
<dbReference type="AlphaFoldDB" id="A0A6L6JG05"/>
<comment type="subcellular location">
    <subcellularLocation>
        <location evidence="1">Membrane</location>
        <topology evidence="1">Single-pass membrane protein</topology>
    </subcellularLocation>
</comment>
<dbReference type="GO" id="GO:0016020">
    <property type="term" value="C:membrane"/>
    <property type="evidence" value="ECO:0007669"/>
    <property type="project" value="UniProtKB-SubCell"/>
</dbReference>
<dbReference type="PANTHER" id="PTHR21461:SF69">
    <property type="entry name" value="GLYCOSYLTRANSFERASE FAMILY 92 PROTEIN"/>
    <property type="match status" value="1"/>
</dbReference>
<reference evidence="4 5" key="1">
    <citation type="submission" date="2019-11" db="EMBL/GenBank/DDBJ databases">
        <authorList>
            <person name="Dong K."/>
        </authorList>
    </citation>
    <scope>NUCLEOTIDE SEQUENCE [LARGE SCALE GENOMIC DNA]</scope>
    <source>
        <strain evidence="4 5">NBRC 111993</strain>
    </source>
</reference>
<protein>
    <recommendedName>
        <fullName evidence="6">Glycosyltransferase family 92 protein</fullName>
    </recommendedName>
</protein>
<organism evidence="4 5">
    <name type="scientific">Paracoccus aestuariivivens</name>
    <dbReference type="NCBI Taxonomy" id="1820333"/>
    <lineage>
        <taxon>Bacteria</taxon>
        <taxon>Pseudomonadati</taxon>
        <taxon>Pseudomonadota</taxon>
        <taxon>Alphaproteobacteria</taxon>
        <taxon>Rhodobacterales</taxon>
        <taxon>Paracoccaceae</taxon>
        <taxon>Paracoccus</taxon>
    </lineage>
</organism>
<keyword evidence="5" id="KW-1185">Reference proteome</keyword>
<dbReference type="SUPFAM" id="SSF53448">
    <property type="entry name" value="Nucleotide-diphospho-sugar transferases"/>
    <property type="match status" value="1"/>
</dbReference>
<evidence type="ECO:0008006" key="6">
    <source>
        <dbReference type="Google" id="ProtNLM"/>
    </source>
</evidence>
<dbReference type="GO" id="GO:0005737">
    <property type="term" value="C:cytoplasm"/>
    <property type="evidence" value="ECO:0007669"/>
    <property type="project" value="TreeGrafter"/>
</dbReference>
<dbReference type="OrthoDB" id="1997677at2"/>
<dbReference type="InterPro" id="IPR029044">
    <property type="entry name" value="Nucleotide-diphossugar_trans"/>
</dbReference>